<dbReference type="PROSITE" id="PS51257">
    <property type="entry name" value="PROKAR_LIPOPROTEIN"/>
    <property type="match status" value="1"/>
</dbReference>
<dbReference type="SUPFAM" id="SSF160387">
    <property type="entry name" value="NosL/MerB-like"/>
    <property type="match status" value="1"/>
</dbReference>
<dbReference type="InterPro" id="IPR008719">
    <property type="entry name" value="N2O_reductase_NosL"/>
</dbReference>
<evidence type="ECO:0000313" key="1">
    <source>
        <dbReference type="EMBL" id="TDX96883.1"/>
    </source>
</evidence>
<dbReference type="Pfam" id="PF05573">
    <property type="entry name" value="NosL"/>
    <property type="match status" value="1"/>
</dbReference>
<sequence>MKTHYSIFIPVFAALLLLAGCDRSDDSTASSKPVPISSGDECHVCGMTIHNHPGPKGQAFIRGSSTPFKYCSTRDMFSHVLQPEVRSRITGIYTHDIASTEWEAPSNSAFTDAREAWYVINHPRKGAMGPTLASFADKTAAEDFIEEYGGEIVRFDAITLEMVANLKTGSEDEDPAPSH</sequence>
<comment type="caution">
    <text evidence="1">The sequence shown here is derived from an EMBL/GenBank/DDBJ whole genome shotgun (WGS) entry which is preliminary data.</text>
</comment>
<name>A0A4R8IMR4_9GAMM</name>
<evidence type="ECO:0000313" key="2">
    <source>
        <dbReference type="Proteomes" id="UP000294914"/>
    </source>
</evidence>
<dbReference type="EMBL" id="SOQX01000012">
    <property type="protein sequence ID" value="TDX96883.1"/>
    <property type="molecule type" value="Genomic_DNA"/>
</dbReference>
<dbReference type="Gene3D" id="3.30.70.2060">
    <property type="match status" value="1"/>
</dbReference>
<organism evidence="1 2">
    <name type="scientific">Thiohalophilus thiocyanatoxydans</name>
    <dbReference type="NCBI Taxonomy" id="381308"/>
    <lineage>
        <taxon>Bacteria</taxon>
        <taxon>Pseudomonadati</taxon>
        <taxon>Pseudomonadota</taxon>
        <taxon>Gammaproteobacteria</taxon>
        <taxon>Thiohalomonadales</taxon>
        <taxon>Thiohalophilaceae</taxon>
        <taxon>Thiohalophilus</taxon>
    </lineage>
</organism>
<dbReference type="AlphaFoldDB" id="A0A4R8IMR4"/>
<dbReference type="Proteomes" id="UP000294914">
    <property type="component" value="Unassembled WGS sequence"/>
</dbReference>
<gene>
    <name evidence="1" type="ORF">EDC23_2815</name>
</gene>
<reference evidence="1 2" key="1">
    <citation type="submission" date="2019-03" db="EMBL/GenBank/DDBJ databases">
        <title>Genomic Encyclopedia of Type Strains, Phase IV (KMG-IV): sequencing the most valuable type-strain genomes for metagenomic binning, comparative biology and taxonomic classification.</title>
        <authorList>
            <person name="Goeker M."/>
        </authorList>
    </citation>
    <scope>NUCLEOTIDE SEQUENCE [LARGE SCALE GENOMIC DNA]</scope>
    <source>
        <strain evidence="1 2">DSM 16326</strain>
    </source>
</reference>
<dbReference type="Gene3D" id="3.30.70.2050">
    <property type="match status" value="1"/>
</dbReference>
<keyword evidence="2" id="KW-1185">Reference proteome</keyword>
<dbReference type="PANTHER" id="PTHR41247:SF1">
    <property type="entry name" value="HTH-TYPE TRANSCRIPTIONAL REPRESSOR YCNK"/>
    <property type="match status" value="1"/>
</dbReference>
<dbReference type="PANTHER" id="PTHR41247">
    <property type="entry name" value="HTH-TYPE TRANSCRIPTIONAL REPRESSOR YCNK"/>
    <property type="match status" value="1"/>
</dbReference>
<dbReference type="RefSeq" id="WP_134085399.1">
    <property type="nucleotide sequence ID" value="NZ_SOQX01000012.1"/>
</dbReference>
<proteinExistence type="predicted"/>
<protein>
    <submittedName>
        <fullName evidence="1">Copper chaperone NosL</fullName>
    </submittedName>
</protein>
<accession>A0A4R8IMR4</accession>
<dbReference type="OrthoDB" id="982633at2"/>